<sequence length="84" mass="9581">MMDEPLSGLDPMVRSSIIKGLISFVDLEKQTVIITTHELQEIEPLLDSVILIKNGVILDQKRVEAIRRNENLSLSDWMVEKYGD</sequence>
<dbReference type="SUPFAM" id="SSF52540">
    <property type="entry name" value="P-loop containing nucleoside triphosphate hydrolases"/>
    <property type="match status" value="1"/>
</dbReference>
<proteinExistence type="predicted"/>
<dbReference type="GO" id="GO:0005524">
    <property type="term" value="F:ATP binding"/>
    <property type="evidence" value="ECO:0007669"/>
    <property type="project" value="UniProtKB-KW"/>
</dbReference>
<dbReference type="InterPro" id="IPR027417">
    <property type="entry name" value="P-loop_NTPase"/>
</dbReference>
<dbReference type="Gene3D" id="3.40.50.300">
    <property type="entry name" value="P-loop containing nucleotide triphosphate hydrolases"/>
    <property type="match status" value="1"/>
</dbReference>
<name>A0A4Y1Z6W7_9BACL</name>
<comment type="caution">
    <text evidence="1">The sequence shown here is derived from an EMBL/GenBank/DDBJ whole genome shotgun (WGS) entry which is preliminary data.</text>
</comment>
<accession>A0A4Y1Z6W7</accession>
<gene>
    <name evidence="1" type="ORF">NBRC111894_329</name>
</gene>
<evidence type="ECO:0000313" key="1">
    <source>
        <dbReference type="EMBL" id="GAY74775.1"/>
    </source>
</evidence>
<dbReference type="PANTHER" id="PTHR43038:SF3">
    <property type="entry name" value="ABC TRANSPORTER G FAMILY MEMBER 20 ISOFORM X1"/>
    <property type="match status" value="1"/>
</dbReference>
<reference evidence="1 2" key="1">
    <citation type="submission" date="2017-11" db="EMBL/GenBank/DDBJ databases">
        <title>Draft Genome Sequence of Sporolactobacillus inulinus NBRC 111894 Isolated from Koso, a Japanese Sugar-Vegetable Fermented Beverage.</title>
        <authorList>
            <person name="Chiou T.Y."/>
            <person name="Oshima K."/>
            <person name="Suda W."/>
            <person name="Hattori M."/>
            <person name="Takahashi T."/>
        </authorList>
    </citation>
    <scope>NUCLEOTIDE SEQUENCE [LARGE SCALE GENOMIC DNA]</scope>
    <source>
        <strain evidence="1 2">NBRC111894</strain>
    </source>
</reference>
<keyword evidence="1" id="KW-0067">ATP-binding</keyword>
<dbReference type="Proteomes" id="UP000319716">
    <property type="component" value="Unassembled WGS sequence"/>
</dbReference>
<protein>
    <submittedName>
        <fullName evidence="1">ABC transporter, ATP-binding protein</fullName>
    </submittedName>
</protein>
<keyword evidence="1" id="KW-0547">Nucleotide-binding</keyword>
<organism evidence="1 2">
    <name type="scientific">Sporolactobacillus inulinus</name>
    <dbReference type="NCBI Taxonomy" id="2078"/>
    <lineage>
        <taxon>Bacteria</taxon>
        <taxon>Bacillati</taxon>
        <taxon>Bacillota</taxon>
        <taxon>Bacilli</taxon>
        <taxon>Bacillales</taxon>
        <taxon>Sporolactobacillaceae</taxon>
        <taxon>Sporolactobacillus</taxon>
    </lineage>
</organism>
<evidence type="ECO:0000313" key="2">
    <source>
        <dbReference type="Proteomes" id="UP000319716"/>
    </source>
</evidence>
<dbReference type="EMBL" id="BEXB01000002">
    <property type="protein sequence ID" value="GAY74775.1"/>
    <property type="molecule type" value="Genomic_DNA"/>
</dbReference>
<dbReference type="AlphaFoldDB" id="A0A4Y1Z6W7"/>
<dbReference type="PANTHER" id="PTHR43038">
    <property type="entry name" value="ATP-BINDING CASSETTE, SUB-FAMILY H, MEMBER 1"/>
    <property type="match status" value="1"/>
</dbReference>